<dbReference type="InterPro" id="IPR014243">
    <property type="entry name" value="RsfA-like"/>
</dbReference>
<evidence type="ECO:0008006" key="6">
    <source>
        <dbReference type="Google" id="ProtNLM"/>
    </source>
</evidence>
<dbReference type="SUPFAM" id="SSF46689">
    <property type="entry name" value="Homeodomain-like"/>
    <property type="match status" value="1"/>
</dbReference>
<comment type="caution">
    <text evidence="4">The sequence shown here is derived from an EMBL/GenBank/DDBJ whole genome shotgun (WGS) entry which is preliminary data.</text>
</comment>
<dbReference type="InterPro" id="IPR009057">
    <property type="entry name" value="Homeodomain-like_sf"/>
</dbReference>
<keyword evidence="5" id="KW-1185">Reference proteome</keyword>
<name>A0ABU5CJJ5_9BACI</name>
<sequence>MNTTRQDAWSNEEDMVLTETVLNYIRNGNTQLEAFKDVAKQLSRTPAACGFRWNATLRKQCQDAIQQAKEERKKYRQTKRKRKLCRI</sequence>
<reference evidence="4 5" key="1">
    <citation type="submission" date="2023-10" db="EMBL/GenBank/DDBJ databases">
        <title>179-bfca-hs.</title>
        <authorList>
            <person name="Miliotis G."/>
            <person name="Sengupta P."/>
            <person name="Hameed A."/>
            <person name="Chuvochina M."/>
            <person name="Mcdonagh F."/>
            <person name="Simpson A.C."/>
            <person name="Singh N.K."/>
            <person name="Rekha P.D."/>
            <person name="Raman K."/>
            <person name="Hugenholtz P."/>
            <person name="Venkateswaran K."/>
        </authorList>
    </citation>
    <scope>NUCLEOTIDE SEQUENCE [LARGE SCALE GENOMIC DNA]</scope>
    <source>
        <strain evidence="4 5">179-BFC-A-HS</strain>
    </source>
</reference>
<proteinExistence type="predicted"/>
<dbReference type="PANTHER" id="PTHR41302">
    <property type="entry name" value="PRESPORE-SPECIFIC TRANSCRIPTIONAL REGULATOR RSFA-RELATED"/>
    <property type="match status" value="1"/>
</dbReference>
<dbReference type="InterPro" id="IPR017930">
    <property type="entry name" value="Myb_dom"/>
</dbReference>
<feature type="domain" description="HTH myb-type" evidence="3">
    <location>
        <begin position="1"/>
        <end position="61"/>
    </location>
</feature>
<evidence type="ECO:0000259" key="3">
    <source>
        <dbReference type="PROSITE" id="PS51294"/>
    </source>
</evidence>
<dbReference type="InterPro" id="IPR001005">
    <property type="entry name" value="SANT/Myb"/>
</dbReference>
<evidence type="ECO:0000313" key="4">
    <source>
        <dbReference type="EMBL" id="MDY0405974.1"/>
    </source>
</evidence>
<keyword evidence="1" id="KW-0175">Coiled coil</keyword>
<organism evidence="4 5">
    <name type="scientific">Tigheibacillus jepli</name>
    <dbReference type="NCBI Taxonomy" id="3035914"/>
    <lineage>
        <taxon>Bacteria</taxon>
        <taxon>Bacillati</taxon>
        <taxon>Bacillota</taxon>
        <taxon>Bacilli</taxon>
        <taxon>Bacillales</taxon>
        <taxon>Bacillaceae</taxon>
        <taxon>Tigheibacillus</taxon>
    </lineage>
</organism>
<dbReference type="Proteomes" id="UP001228376">
    <property type="component" value="Unassembled WGS sequence"/>
</dbReference>
<dbReference type="PROSITE" id="PS50090">
    <property type="entry name" value="MYB_LIKE"/>
    <property type="match status" value="1"/>
</dbReference>
<dbReference type="PANTHER" id="PTHR41302:SF2">
    <property type="entry name" value="PRESPORE SPECIFIC TRANSCRIPTIONAL ACTIVATOR RSFA"/>
    <property type="match status" value="1"/>
</dbReference>
<feature type="domain" description="Myb-like" evidence="2">
    <location>
        <begin position="1"/>
        <end position="57"/>
    </location>
</feature>
<feature type="coiled-coil region" evidence="1">
    <location>
        <begin position="54"/>
        <end position="81"/>
    </location>
</feature>
<evidence type="ECO:0000313" key="5">
    <source>
        <dbReference type="Proteomes" id="UP001228376"/>
    </source>
</evidence>
<evidence type="ECO:0000256" key="1">
    <source>
        <dbReference type="SAM" id="Coils"/>
    </source>
</evidence>
<protein>
    <recommendedName>
        <fullName evidence="6">RsfA family transcriptional regulator</fullName>
    </recommendedName>
</protein>
<evidence type="ECO:0000259" key="2">
    <source>
        <dbReference type="PROSITE" id="PS50090"/>
    </source>
</evidence>
<dbReference type="Pfam" id="PF13921">
    <property type="entry name" value="Myb_DNA-bind_6"/>
    <property type="match status" value="1"/>
</dbReference>
<dbReference type="PROSITE" id="PS51294">
    <property type="entry name" value="HTH_MYB"/>
    <property type="match status" value="1"/>
</dbReference>
<dbReference type="Gene3D" id="1.10.10.60">
    <property type="entry name" value="Homeodomain-like"/>
    <property type="match status" value="1"/>
</dbReference>
<dbReference type="EMBL" id="JAROCA020000001">
    <property type="protein sequence ID" value="MDY0405974.1"/>
    <property type="molecule type" value="Genomic_DNA"/>
</dbReference>
<gene>
    <name evidence="4" type="ORF">P5G51_011775</name>
</gene>
<accession>A0ABU5CJJ5</accession>
<dbReference type="RefSeq" id="WP_320384669.1">
    <property type="nucleotide sequence ID" value="NZ_JAROCA020000001.1"/>
</dbReference>